<dbReference type="PANTHER" id="PTHR10380:SF206">
    <property type="entry name" value="GH27759P"/>
    <property type="match status" value="1"/>
</dbReference>
<dbReference type="InterPro" id="IPR050468">
    <property type="entry name" value="Cuticle_Struct_Prot"/>
</dbReference>
<name>A0A8K0K402_LADFU</name>
<dbReference type="GO" id="GO:0008010">
    <property type="term" value="F:structural constituent of chitin-based larval cuticle"/>
    <property type="evidence" value="ECO:0007669"/>
    <property type="project" value="TreeGrafter"/>
</dbReference>
<evidence type="ECO:0000256" key="1">
    <source>
        <dbReference type="PROSITE-ProRule" id="PRU00497"/>
    </source>
</evidence>
<keyword evidence="2" id="KW-0732">Signal</keyword>
<protein>
    <recommendedName>
        <fullName evidence="5">Cuticle protein</fullName>
    </recommendedName>
</protein>
<proteinExistence type="predicted"/>
<evidence type="ECO:0008006" key="5">
    <source>
        <dbReference type="Google" id="ProtNLM"/>
    </source>
</evidence>
<evidence type="ECO:0000256" key="2">
    <source>
        <dbReference type="SAM" id="SignalP"/>
    </source>
</evidence>
<sequence>MCSLYQVLTAASVLLGGATAASAKGGWSDKPTQYHIQTDEGPERFFRYQTLTGQYRKEKRLEDGTVVGTYGWVDPNGIMSLRDYIADNAGYRIVKTRKFFVGNAGTKEADAPGLPTVEVTAAPIPTTTAAPPTTQRPIYRAPPTVYPTYNTNVAPTTYRPPIQALYDSSPQYDHRPDGFNTRPPYERPYQDNVDQNSVYQPYDGVSTYQNGFRYYLPRQYHEEETSPAAGGDVRTGSFGYIDPFGIRRVVYYNTAPGTGFLHRKNNRYVGFNATPYDPRY</sequence>
<dbReference type="Pfam" id="PF00379">
    <property type="entry name" value="Chitin_bind_4"/>
    <property type="match status" value="2"/>
</dbReference>
<keyword evidence="4" id="KW-1185">Reference proteome</keyword>
<dbReference type="GO" id="GO:0062129">
    <property type="term" value="C:chitin-based extracellular matrix"/>
    <property type="evidence" value="ECO:0007669"/>
    <property type="project" value="TreeGrafter"/>
</dbReference>
<dbReference type="InterPro" id="IPR000618">
    <property type="entry name" value="Insect_cuticle"/>
</dbReference>
<dbReference type="Proteomes" id="UP000792457">
    <property type="component" value="Unassembled WGS sequence"/>
</dbReference>
<keyword evidence="1" id="KW-0193">Cuticle</keyword>
<dbReference type="EMBL" id="KZ308349">
    <property type="protein sequence ID" value="KAG8227905.1"/>
    <property type="molecule type" value="Genomic_DNA"/>
</dbReference>
<evidence type="ECO:0000313" key="4">
    <source>
        <dbReference type="Proteomes" id="UP000792457"/>
    </source>
</evidence>
<feature type="signal peptide" evidence="2">
    <location>
        <begin position="1"/>
        <end position="23"/>
    </location>
</feature>
<reference evidence="3" key="2">
    <citation type="submission" date="2017-10" db="EMBL/GenBank/DDBJ databases">
        <title>Ladona fulva Genome sequencing and assembly.</title>
        <authorList>
            <person name="Murali S."/>
            <person name="Richards S."/>
            <person name="Bandaranaike D."/>
            <person name="Bellair M."/>
            <person name="Blankenburg K."/>
            <person name="Chao H."/>
            <person name="Dinh H."/>
            <person name="Doddapaneni H."/>
            <person name="Dugan-Rocha S."/>
            <person name="Elkadiri S."/>
            <person name="Gnanaolivu R."/>
            <person name="Hernandez B."/>
            <person name="Skinner E."/>
            <person name="Javaid M."/>
            <person name="Lee S."/>
            <person name="Li M."/>
            <person name="Ming W."/>
            <person name="Munidasa M."/>
            <person name="Muniz J."/>
            <person name="Nguyen L."/>
            <person name="Hughes D."/>
            <person name="Osuji N."/>
            <person name="Pu L.-L."/>
            <person name="Puazo M."/>
            <person name="Qu C."/>
            <person name="Quiroz J."/>
            <person name="Raj R."/>
            <person name="Weissenberger G."/>
            <person name="Xin Y."/>
            <person name="Zou X."/>
            <person name="Han Y."/>
            <person name="Worley K."/>
            <person name="Muzny D."/>
            <person name="Gibbs R."/>
        </authorList>
    </citation>
    <scope>NUCLEOTIDE SEQUENCE</scope>
    <source>
        <strain evidence="3">Sampled in the wild</strain>
    </source>
</reference>
<dbReference type="OrthoDB" id="8251006at2759"/>
<evidence type="ECO:0000313" key="3">
    <source>
        <dbReference type="EMBL" id="KAG8227905.1"/>
    </source>
</evidence>
<reference evidence="3" key="1">
    <citation type="submission" date="2013-04" db="EMBL/GenBank/DDBJ databases">
        <authorList>
            <person name="Qu J."/>
            <person name="Murali S.C."/>
            <person name="Bandaranaike D."/>
            <person name="Bellair M."/>
            <person name="Blankenburg K."/>
            <person name="Chao H."/>
            <person name="Dinh H."/>
            <person name="Doddapaneni H."/>
            <person name="Downs B."/>
            <person name="Dugan-Rocha S."/>
            <person name="Elkadiri S."/>
            <person name="Gnanaolivu R.D."/>
            <person name="Hernandez B."/>
            <person name="Javaid M."/>
            <person name="Jayaseelan J.C."/>
            <person name="Lee S."/>
            <person name="Li M."/>
            <person name="Ming W."/>
            <person name="Munidasa M."/>
            <person name="Muniz J."/>
            <person name="Nguyen L."/>
            <person name="Ongeri F."/>
            <person name="Osuji N."/>
            <person name="Pu L.-L."/>
            <person name="Puazo M."/>
            <person name="Qu C."/>
            <person name="Quiroz J."/>
            <person name="Raj R."/>
            <person name="Weissenberger G."/>
            <person name="Xin Y."/>
            <person name="Zou X."/>
            <person name="Han Y."/>
            <person name="Richards S."/>
            <person name="Worley K."/>
            <person name="Muzny D."/>
            <person name="Gibbs R."/>
        </authorList>
    </citation>
    <scope>NUCLEOTIDE SEQUENCE</scope>
    <source>
        <strain evidence="3">Sampled in the wild</strain>
    </source>
</reference>
<gene>
    <name evidence="3" type="ORF">J437_LFUL011833</name>
</gene>
<dbReference type="PANTHER" id="PTHR10380">
    <property type="entry name" value="CUTICLE PROTEIN"/>
    <property type="match status" value="1"/>
</dbReference>
<dbReference type="PROSITE" id="PS51155">
    <property type="entry name" value="CHIT_BIND_RR_2"/>
    <property type="match status" value="2"/>
</dbReference>
<organism evidence="3 4">
    <name type="scientific">Ladona fulva</name>
    <name type="common">Scarce chaser dragonfly</name>
    <name type="synonym">Libellula fulva</name>
    <dbReference type="NCBI Taxonomy" id="123851"/>
    <lineage>
        <taxon>Eukaryota</taxon>
        <taxon>Metazoa</taxon>
        <taxon>Ecdysozoa</taxon>
        <taxon>Arthropoda</taxon>
        <taxon>Hexapoda</taxon>
        <taxon>Insecta</taxon>
        <taxon>Pterygota</taxon>
        <taxon>Palaeoptera</taxon>
        <taxon>Odonata</taxon>
        <taxon>Epiprocta</taxon>
        <taxon>Anisoptera</taxon>
        <taxon>Libelluloidea</taxon>
        <taxon>Libellulidae</taxon>
        <taxon>Ladona</taxon>
    </lineage>
</organism>
<comment type="caution">
    <text evidence="3">The sequence shown here is derived from an EMBL/GenBank/DDBJ whole genome shotgun (WGS) entry which is preliminary data.</text>
</comment>
<accession>A0A8K0K402</accession>
<feature type="chain" id="PRO_5035471930" description="Cuticle protein" evidence="2">
    <location>
        <begin position="24"/>
        <end position="280"/>
    </location>
</feature>
<dbReference type="AlphaFoldDB" id="A0A8K0K402"/>